<dbReference type="EMBL" id="AANZ01000003">
    <property type="protein sequence ID" value="EAQ81904.1"/>
    <property type="molecule type" value="Genomic_DNA"/>
</dbReference>
<keyword evidence="1" id="KW-0472">Membrane</keyword>
<evidence type="ECO:0000256" key="1">
    <source>
        <dbReference type="SAM" id="Phobius"/>
    </source>
</evidence>
<keyword evidence="1" id="KW-1133">Transmembrane helix</keyword>
<dbReference type="AlphaFoldDB" id="A3ZNK9"/>
<comment type="caution">
    <text evidence="2">The sequence shown here is derived from an EMBL/GenBank/DDBJ whole genome shotgun (WGS) entry which is preliminary data.</text>
</comment>
<dbReference type="RefSeq" id="WP_002651332.1">
    <property type="nucleotide sequence ID" value="NZ_CH672376.1"/>
</dbReference>
<dbReference type="Proteomes" id="UP000004358">
    <property type="component" value="Unassembled WGS sequence"/>
</dbReference>
<keyword evidence="1" id="KW-0812">Transmembrane</keyword>
<dbReference type="InterPro" id="IPR029058">
    <property type="entry name" value="AB_hydrolase_fold"/>
</dbReference>
<gene>
    <name evidence="2" type="ORF">DSM3645_17170</name>
</gene>
<name>A3ZNK9_9BACT</name>
<feature type="transmembrane region" description="Helical" evidence="1">
    <location>
        <begin position="209"/>
        <end position="232"/>
    </location>
</feature>
<evidence type="ECO:0000313" key="3">
    <source>
        <dbReference type="Proteomes" id="UP000004358"/>
    </source>
</evidence>
<organism evidence="2 3">
    <name type="scientific">Blastopirellula marina DSM 3645</name>
    <dbReference type="NCBI Taxonomy" id="314230"/>
    <lineage>
        <taxon>Bacteria</taxon>
        <taxon>Pseudomonadati</taxon>
        <taxon>Planctomycetota</taxon>
        <taxon>Planctomycetia</taxon>
        <taxon>Pirellulales</taxon>
        <taxon>Pirellulaceae</taxon>
        <taxon>Blastopirellula</taxon>
    </lineage>
</organism>
<dbReference type="HOGENOM" id="CLU_488262_0_0_0"/>
<proteinExistence type="predicted"/>
<sequence length="490" mass="55614">MSELKVYSPPTTSEDPSEDVVILVHGTFAGSEHEEGVAFWQRKSSVWGELEKRLPAGISLQDSGRLFHWSGENNERERLKGAKALLDYLAKFEAAGQGYHLIGHSHGGSIIWMALRQASVDGIPLDHMRTWSTVGTPFLRHRTVNPISLANGINIIAGLFFLSHARTSLHQIFRILHCAMFHPDHYAKTQIEILGRDVNLMDYLMYDQLGWLAIAGVLVMFFVFVQLASFFIGPVIESRRIRQELHAEKCVMQEFGCCWLGVWSPDDEAINGLRTTLHLDITFVGKVTAADRIFVSDYLSFLWIPYYWTVAPTFNYIVRPLLNHFVRQYVSKAVQGNNRPSAELCNVSTAPIGDAEVNSIPALPYFIAQRITERANAKAKDIAPKLRTLLGQKTLMAGLAAFNSELSGEELVHTSYFEDPDVLNLLTIHMALQRNDRRYLMQAAAYHRQLLEWTRYFREMAGDWENAEQLDRILRDTPAEPIEVRRRAAA</sequence>
<evidence type="ECO:0000313" key="2">
    <source>
        <dbReference type="EMBL" id="EAQ81904.1"/>
    </source>
</evidence>
<dbReference type="Gene3D" id="3.40.50.1820">
    <property type="entry name" value="alpha/beta hydrolase"/>
    <property type="match status" value="1"/>
</dbReference>
<accession>A3ZNK9</accession>
<dbReference type="SUPFAM" id="SSF53474">
    <property type="entry name" value="alpha/beta-Hydrolases"/>
    <property type="match status" value="1"/>
</dbReference>
<reference evidence="2 3" key="1">
    <citation type="submission" date="2006-02" db="EMBL/GenBank/DDBJ databases">
        <authorList>
            <person name="Amann R."/>
            <person name="Ferriera S."/>
            <person name="Johnson J."/>
            <person name="Kravitz S."/>
            <person name="Halpern A."/>
            <person name="Remington K."/>
            <person name="Beeson K."/>
            <person name="Tran B."/>
            <person name="Rogers Y.-H."/>
            <person name="Friedman R."/>
            <person name="Venter J.C."/>
        </authorList>
    </citation>
    <scope>NUCLEOTIDE SEQUENCE [LARGE SCALE GENOMIC DNA]</scope>
    <source>
        <strain evidence="2 3">DSM 3645</strain>
    </source>
</reference>
<dbReference type="eggNOG" id="COG1075">
    <property type="taxonomic scope" value="Bacteria"/>
</dbReference>
<dbReference type="OrthoDB" id="231913at2"/>
<protein>
    <submittedName>
        <fullName evidence="2">Uncharacterized protein</fullName>
    </submittedName>
</protein>